<name>A0A8S5QID9_9CAUD</name>
<proteinExistence type="predicted"/>
<accession>A0A8S5QID9</accession>
<protein>
    <submittedName>
        <fullName evidence="1">Head Tail Connector Protein</fullName>
    </submittedName>
</protein>
<evidence type="ECO:0000313" key="1">
    <source>
        <dbReference type="EMBL" id="DAE19070.1"/>
    </source>
</evidence>
<reference evidence="1" key="1">
    <citation type="journal article" date="2021" name="Proc. Natl. Acad. Sci. U.S.A.">
        <title>A Catalog of Tens of Thousands of Viruses from Human Metagenomes Reveals Hidden Associations with Chronic Diseases.</title>
        <authorList>
            <person name="Tisza M.J."/>
            <person name="Buck C.B."/>
        </authorList>
    </citation>
    <scope>NUCLEOTIDE SEQUENCE</scope>
    <source>
        <strain evidence="1">Ctk4d14</strain>
    </source>
</reference>
<sequence>MSYITWEYYSSLYSNISDQEEFDKISKRAEIKFNSITHMRAKRFEDAYNEDTATDFQQQVHVQIQDTFCQLLNTIEAQDASGMGTGIASVSNDGYSESYKVTTAQEKETQLTSVIRSGLSGTGLAGAL</sequence>
<dbReference type="EMBL" id="BK015667">
    <property type="protein sequence ID" value="DAE19070.1"/>
    <property type="molecule type" value="Genomic_DNA"/>
</dbReference>
<organism evidence="1">
    <name type="scientific">Siphoviridae sp. ctk4d14</name>
    <dbReference type="NCBI Taxonomy" id="2825639"/>
    <lineage>
        <taxon>Viruses</taxon>
        <taxon>Duplodnaviria</taxon>
        <taxon>Heunggongvirae</taxon>
        <taxon>Uroviricota</taxon>
        <taxon>Caudoviricetes</taxon>
    </lineage>
</organism>